<dbReference type="PANTHER" id="PTHR43798:SF33">
    <property type="entry name" value="HYDROLASE, PUTATIVE (AFU_ORTHOLOGUE AFUA_2G14860)-RELATED"/>
    <property type="match status" value="1"/>
</dbReference>
<dbReference type="KEGG" id="sroi:IAG44_25690"/>
<reference evidence="2 3" key="1">
    <citation type="submission" date="2020-08" db="EMBL/GenBank/DDBJ databases">
        <title>A novel species.</title>
        <authorList>
            <person name="Gao J."/>
        </authorList>
    </citation>
    <scope>NUCLEOTIDE SEQUENCE [LARGE SCALE GENOMIC DNA]</scope>
    <source>
        <strain evidence="2 3">CRXT-G-22</strain>
    </source>
</reference>
<dbReference type="PANTHER" id="PTHR43798">
    <property type="entry name" value="MONOACYLGLYCEROL LIPASE"/>
    <property type="match status" value="1"/>
</dbReference>
<organism evidence="2 3">
    <name type="scientific">Streptomyces roseirectus</name>
    <dbReference type="NCBI Taxonomy" id="2768066"/>
    <lineage>
        <taxon>Bacteria</taxon>
        <taxon>Bacillati</taxon>
        <taxon>Actinomycetota</taxon>
        <taxon>Actinomycetes</taxon>
        <taxon>Kitasatosporales</taxon>
        <taxon>Streptomycetaceae</taxon>
        <taxon>Streptomyces</taxon>
    </lineage>
</organism>
<dbReference type="InterPro" id="IPR050266">
    <property type="entry name" value="AB_hydrolase_sf"/>
</dbReference>
<dbReference type="Gene3D" id="3.40.50.1820">
    <property type="entry name" value="alpha/beta hydrolase"/>
    <property type="match status" value="1"/>
</dbReference>
<evidence type="ECO:0000313" key="2">
    <source>
        <dbReference type="EMBL" id="QNP72479.1"/>
    </source>
</evidence>
<evidence type="ECO:0000313" key="3">
    <source>
        <dbReference type="Proteomes" id="UP000516052"/>
    </source>
</evidence>
<dbReference type="GO" id="GO:0016787">
    <property type="term" value="F:hydrolase activity"/>
    <property type="evidence" value="ECO:0007669"/>
    <property type="project" value="UniProtKB-KW"/>
</dbReference>
<sequence length="276" mass="29751">MTAPEPAPAPLRTLTTSTGTRIAYKDEHPPHPDPLLPPFLLLHGLAGHLGEWNDLTTRLLADGHRVIRYDAAGHGASTRTPPDMSRKAAAADAHTVLTTLKARPAILVGQSLGGLTALLTAATHPSAVKALILIEATPAAAAPDLPTQIATWLDTWPTPFPSYRSAVTFFGHPSWADGLDWHTDGTGHPRITPEKMIEAAHDPATRSYWDSWTTLRCPTLVVRGAQGSTPASQLTAMHTHRPTETHLTTIPNAGHDVHLDRPEELHEAISTFLDHL</sequence>
<dbReference type="InterPro" id="IPR000073">
    <property type="entry name" value="AB_hydrolase_1"/>
</dbReference>
<dbReference type="EMBL" id="CP060828">
    <property type="protein sequence ID" value="QNP72479.1"/>
    <property type="molecule type" value="Genomic_DNA"/>
</dbReference>
<feature type="domain" description="AB hydrolase-1" evidence="1">
    <location>
        <begin position="39"/>
        <end position="267"/>
    </location>
</feature>
<dbReference type="PRINTS" id="PR00111">
    <property type="entry name" value="ABHYDROLASE"/>
</dbReference>
<dbReference type="GO" id="GO:0016020">
    <property type="term" value="C:membrane"/>
    <property type="evidence" value="ECO:0007669"/>
    <property type="project" value="TreeGrafter"/>
</dbReference>
<dbReference type="Proteomes" id="UP000516052">
    <property type="component" value="Chromosome"/>
</dbReference>
<dbReference type="RefSeq" id="WP_187749431.1">
    <property type="nucleotide sequence ID" value="NZ_CP060828.1"/>
</dbReference>
<dbReference type="Pfam" id="PF12697">
    <property type="entry name" value="Abhydrolase_6"/>
    <property type="match status" value="1"/>
</dbReference>
<protein>
    <submittedName>
        <fullName evidence="2">Alpha/beta hydrolase</fullName>
    </submittedName>
</protein>
<proteinExistence type="predicted"/>
<accession>A0A7H0II63</accession>
<name>A0A7H0II63_9ACTN</name>
<keyword evidence="3" id="KW-1185">Reference proteome</keyword>
<dbReference type="SUPFAM" id="SSF53474">
    <property type="entry name" value="alpha/beta-Hydrolases"/>
    <property type="match status" value="1"/>
</dbReference>
<evidence type="ECO:0000259" key="1">
    <source>
        <dbReference type="Pfam" id="PF12697"/>
    </source>
</evidence>
<dbReference type="AlphaFoldDB" id="A0A7H0II63"/>
<dbReference type="InterPro" id="IPR029058">
    <property type="entry name" value="AB_hydrolase_fold"/>
</dbReference>
<keyword evidence="2" id="KW-0378">Hydrolase</keyword>
<gene>
    <name evidence="2" type="ORF">IAG44_25690</name>
</gene>